<dbReference type="EMBL" id="VLKI01000038">
    <property type="protein sequence ID" value="TWH77824.1"/>
    <property type="molecule type" value="Genomic_DNA"/>
</dbReference>
<proteinExistence type="predicted"/>
<dbReference type="GeneID" id="79719339"/>
<reference evidence="1 2" key="1">
    <citation type="journal article" date="2015" name="Stand. Genomic Sci.">
        <title>Genomic Encyclopedia of Bacterial and Archaeal Type Strains, Phase III: the genomes of soil and plant-associated and newly described type strains.</title>
        <authorList>
            <person name="Whitman W.B."/>
            <person name="Woyke T."/>
            <person name="Klenk H.P."/>
            <person name="Zhou Y."/>
            <person name="Lilburn T.G."/>
            <person name="Beck B.J."/>
            <person name="De Vos P."/>
            <person name="Vandamme P."/>
            <person name="Eisen J.A."/>
            <person name="Garrity G."/>
            <person name="Hugenholtz P."/>
            <person name="Kyrpides N.C."/>
        </authorList>
    </citation>
    <scope>NUCLEOTIDE SEQUENCE [LARGE SCALE GENOMIC DNA]</scope>
    <source>
        <strain evidence="1 2">CGMCC 1.10115</strain>
    </source>
</reference>
<organism evidence="1 2">
    <name type="scientific">Cytobacillus oceanisediminis</name>
    <dbReference type="NCBI Taxonomy" id="665099"/>
    <lineage>
        <taxon>Bacteria</taxon>
        <taxon>Bacillati</taxon>
        <taxon>Bacillota</taxon>
        <taxon>Bacilli</taxon>
        <taxon>Bacillales</taxon>
        <taxon>Bacillaceae</taxon>
        <taxon>Cytobacillus</taxon>
    </lineage>
</organism>
<dbReference type="AlphaFoldDB" id="A0A562J4H3"/>
<sequence>MNVSVFIHYLALILLTFRYTLEYESQHVTINNVEKIRTGLRKE</sequence>
<gene>
    <name evidence="1" type="ORF">IQ19_05577</name>
</gene>
<protein>
    <submittedName>
        <fullName evidence="1">Uncharacterized protein</fullName>
    </submittedName>
</protein>
<dbReference type="RefSeq" id="WP_277875366.1">
    <property type="nucleotide sequence ID" value="NZ_CBCSDC010000049.1"/>
</dbReference>
<dbReference type="Proteomes" id="UP000318667">
    <property type="component" value="Unassembled WGS sequence"/>
</dbReference>
<accession>A0A562J4H3</accession>
<keyword evidence="2" id="KW-1185">Reference proteome</keyword>
<evidence type="ECO:0000313" key="1">
    <source>
        <dbReference type="EMBL" id="TWH77824.1"/>
    </source>
</evidence>
<evidence type="ECO:0000313" key="2">
    <source>
        <dbReference type="Proteomes" id="UP000318667"/>
    </source>
</evidence>
<name>A0A562J4H3_9BACI</name>
<comment type="caution">
    <text evidence="1">The sequence shown here is derived from an EMBL/GenBank/DDBJ whole genome shotgun (WGS) entry which is preliminary data.</text>
</comment>